<evidence type="ECO:0000313" key="6">
    <source>
        <dbReference type="Proteomes" id="UP000283077"/>
    </source>
</evidence>
<keyword evidence="6" id="KW-1185">Reference proteome</keyword>
<evidence type="ECO:0000256" key="2">
    <source>
        <dbReference type="ARBA" id="ARBA00023125"/>
    </source>
</evidence>
<dbReference type="SUPFAM" id="SSF50249">
    <property type="entry name" value="Nucleic acid-binding proteins"/>
    <property type="match status" value="1"/>
</dbReference>
<accession>A0A437QF80</accession>
<dbReference type="OrthoDB" id="6106682at2"/>
<evidence type="ECO:0000256" key="4">
    <source>
        <dbReference type="SAM" id="MobiDB-lite"/>
    </source>
</evidence>
<gene>
    <name evidence="5" type="ORF">EOE67_17420</name>
</gene>
<reference evidence="5 6" key="1">
    <citation type="submission" date="2019-01" db="EMBL/GenBank/DDBJ databases">
        <authorList>
            <person name="Chen W.-M."/>
        </authorList>
    </citation>
    <scope>NUCLEOTIDE SEQUENCE [LARGE SCALE GENOMIC DNA]</scope>
    <source>
        <strain evidence="5 6">KYPC3</strain>
    </source>
</reference>
<evidence type="ECO:0000256" key="3">
    <source>
        <dbReference type="ARBA" id="ARBA00030596"/>
    </source>
</evidence>
<dbReference type="InterPro" id="IPR012340">
    <property type="entry name" value="NA-bd_OB-fold"/>
</dbReference>
<name>A0A437QF80_9GAMM</name>
<dbReference type="EMBL" id="SACS01000024">
    <property type="protein sequence ID" value="RVU33239.1"/>
    <property type="molecule type" value="Genomic_DNA"/>
</dbReference>
<comment type="caution">
    <text evidence="5">The sequence shown here is derived from an EMBL/GenBank/DDBJ whole genome shotgun (WGS) entry which is preliminary data.</text>
</comment>
<protein>
    <recommendedName>
        <fullName evidence="3">Single-stranded DNA-binding protein</fullName>
    </recommendedName>
</protein>
<dbReference type="InterPro" id="IPR003512">
    <property type="entry name" value="Phage_M13_G5P_DNA-bd"/>
</dbReference>
<keyword evidence="2" id="KW-0238">DNA-binding</keyword>
<dbReference type="Pfam" id="PF02303">
    <property type="entry name" value="Phage_DNA_bind"/>
    <property type="match status" value="1"/>
</dbReference>
<feature type="region of interest" description="Disordered" evidence="4">
    <location>
        <begin position="1"/>
        <end position="22"/>
    </location>
</feature>
<organism evidence="5 6">
    <name type="scientific">Rheinheimera riviphila</name>
    <dbReference type="NCBI Taxonomy" id="1834037"/>
    <lineage>
        <taxon>Bacteria</taxon>
        <taxon>Pseudomonadati</taxon>
        <taxon>Pseudomonadota</taxon>
        <taxon>Gammaproteobacteria</taxon>
        <taxon>Chromatiales</taxon>
        <taxon>Chromatiaceae</taxon>
        <taxon>Rheinheimera</taxon>
    </lineage>
</organism>
<sequence>MQHMKIEIQNPQVEVRNGTGRDQRPFQIRRQVAYAHLAGLAYPVMMRLQLEDSNQGFQPGMYELDESSFYVGKYGELAISRSVRLRPVSVKA</sequence>
<keyword evidence="1" id="KW-0235">DNA replication</keyword>
<proteinExistence type="predicted"/>
<dbReference type="Proteomes" id="UP000283077">
    <property type="component" value="Unassembled WGS sequence"/>
</dbReference>
<dbReference type="AlphaFoldDB" id="A0A437QF80"/>
<evidence type="ECO:0000313" key="5">
    <source>
        <dbReference type="EMBL" id="RVU33239.1"/>
    </source>
</evidence>
<dbReference type="Gene3D" id="2.40.50.140">
    <property type="entry name" value="Nucleic acid-binding proteins"/>
    <property type="match status" value="1"/>
</dbReference>
<dbReference type="GO" id="GO:0003697">
    <property type="term" value="F:single-stranded DNA binding"/>
    <property type="evidence" value="ECO:0007669"/>
    <property type="project" value="InterPro"/>
</dbReference>
<evidence type="ECO:0000256" key="1">
    <source>
        <dbReference type="ARBA" id="ARBA00022705"/>
    </source>
</evidence>
<dbReference type="GO" id="GO:0006260">
    <property type="term" value="P:DNA replication"/>
    <property type="evidence" value="ECO:0007669"/>
    <property type="project" value="UniProtKB-KW"/>
</dbReference>